<protein>
    <submittedName>
        <fullName evidence="1">Uncharacterized protein</fullName>
    </submittedName>
</protein>
<evidence type="ECO:0000313" key="1">
    <source>
        <dbReference type="EMBL" id="KAH8015644.1"/>
    </source>
</evidence>
<reference evidence="1" key="1">
    <citation type="submission" date="2021-08" db="EMBL/GenBank/DDBJ databases">
        <title>The first chromosome-level gecko genome reveals the dynamic sex chromosomes of Neotropical dwarf geckos (Sphaerodactylidae: Sphaerodactylus).</title>
        <authorList>
            <person name="Pinto B.J."/>
            <person name="Keating S.E."/>
            <person name="Gamble T."/>
        </authorList>
    </citation>
    <scope>NUCLEOTIDE SEQUENCE</scope>
    <source>
        <strain evidence="1">TG3544</strain>
    </source>
</reference>
<dbReference type="EMBL" id="CM037614">
    <property type="protein sequence ID" value="KAH8015644.1"/>
    <property type="molecule type" value="Genomic_DNA"/>
</dbReference>
<evidence type="ECO:0000313" key="2">
    <source>
        <dbReference type="Proteomes" id="UP000827872"/>
    </source>
</evidence>
<accession>A0ACB8G8V4</accession>
<name>A0ACB8G8V4_9SAUR</name>
<proteinExistence type="predicted"/>
<keyword evidence="2" id="KW-1185">Reference proteome</keyword>
<comment type="caution">
    <text evidence="1">The sequence shown here is derived from an EMBL/GenBank/DDBJ whole genome shotgun (WGS) entry which is preliminary data.</text>
</comment>
<gene>
    <name evidence="1" type="ORF">K3G42_006580</name>
</gene>
<sequence length="341" mass="36613">MKFSALGSDGQERRGALVPSATSVRCEPGSGRGQRLSACERAFLSFLSTMPQASEHRMSRAREQAVITSQPRATTRLPNGHRTLSQDHRGPSAISNGLSVTPKLRPLPPRPNPLDDRGKKAELDRGRASKRADGLRGSASRRGPVKADHALKVPSCPQAGTISGSTSFTLPPGVLLGGPDSERRRSSLSRSKSISIGDLSQAGTRGEDQLSAVLNRLVLPDRDRSPSCSYKLGLGSLALKRSCSLRRVNVTSGLDGRPTATLLSVRTEGCPRLRASDPQEYAHTQDIPVSTSPPQSKTPIPGRLEEKASTFWPCLQAPHCPPEYLSLLINPAELSLQKSQE</sequence>
<dbReference type="Proteomes" id="UP000827872">
    <property type="component" value="Linkage Group LG01"/>
</dbReference>
<organism evidence="1 2">
    <name type="scientific">Sphaerodactylus townsendi</name>
    <dbReference type="NCBI Taxonomy" id="933632"/>
    <lineage>
        <taxon>Eukaryota</taxon>
        <taxon>Metazoa</taxon>
        <taxon>Chordata</taxon>
        <taxon>Craniata</taxon>
        <taxon>Vertebrata</taxon>
        <taxon>Euteleostomi</taxon>
        <taxon>Lepidosauria</taxon>
        <taxon>Squamata</taxon>
        <taxon>Bifurcata</taxon>
        <taxon>Gekkota</taxon>
        <taxon>Sphaerodactylidae</taxon>
        <taxon>Sphaerodactylus</taxon>
    </lineage>
</organism>